<evidence type="ECO:0000313" key="6">
    <source>
        <dbReference type="Proteomes" id="UP000247973"/>
    </source>
</evidence>
<accession>A0A2V3PI18</accession>
<dbReference type="RefSeq" id="WP_262509967.1">
    <property type="nucleotide sequence ID" value="NZ_QICL01000040.1"/>
</dbReference>
<sequence>MLESGSGFQTEHNLNISGGSSRSLYFLSLGYLRQNGLVAKNNYDRYNFVLNLDNKLADNLTLRASISGKTQKTEEPRGEIDMSGMIGYAVREGPIYAGRKSDGTYGYQDNYCPEGWLDSESFRKDKSNNFLGSIDLIWEVIKGLTLTGKAGYNYNNYTYDNFIAKVIFDQYKTVGPNSLDVNSGDNKMVTLQFLTQYNKQVGDHSFNILGGFSQEEYREDWHSGSRKDFPNNLLYELNAGSKSSMASYGSATEWGLRSFFGRINYSYKDRYLFEANTRYDGTSRFPADRRWGTFPSFSAGWRLSEEAFIKDNIHWIDNLKLRVSWGKLGNQNIGNYPYQSVFNLGQNYSLGGTLHSGAKVTTLANKNISWETTKVTNIGLDFSILKNRLSLVVDYFDKTTSDILYGISVSSVLGLTPSAVNAGEVKNRGFEVNLDYRTKIGSVNVGIVPNISYIKNEVSKLANLEQDIAKGLFVSHPLNSIYGYVADGLFVDNNDISSYAKQPYGAEPGFIRYKDISGPDGVPDGVVDPTYDRKILGSSFPKVTYGGALYADYKGFDFSVIFQGVSGLKKRMGSYQAYAFYNGGQIQKWQADNRWTKENPNPNAEYLKLTNLTMSSGTIQTSSFWIRDASFFRIKNVQVGYTIPNSITEKMKINRLKVFFSGDNLLTFSDYYKGWDPEMGQATGDQSPFYPLTKVYTFGLNVSF</sequence>
<name>A0A2V3PI18_9BACT</name>
<comment type="caution">
    <text evidence="5">The sequence shown here is derived from an EMBL/GenBank/DDBJ whole genome shotgun (WGS) entry which is preliminary data.</text>
</comment>
<dbReference type="NCBIfam" id="TIGR04056">
    <property type="entry name" value="OMP_RagA_SusC"/>
    <property type="match status" value="1"/>
</dbReference>
<dbReference type="Pfam" id="PF00593">
    <property type="entry name" value="TonB_dep_Rec_b-barrel"/>
    <property type="match status" value="1"/>
</dbReference>
<dbReference type="Gene3D" id="2.40.170.20">
    <property type="entry name" value="TonB-dependent receptor, beta-barrel domain"/>
    <property type="match status" value="1"/>
</dbReference>
<comment type="subcellular location">
    <subcellularLocation>
        <location evidence="1">Cell outer membrane</location>
    </subcellularLocation>
</comment>
<keyword evidence="6" id="KW-1185">Reference proteome</keyword>
<keyword evidence="2" id="KW-0472">Membrane</keyword>
<dbReference type="SUPFAM" id="SSF56935">
    <property type="entry name" value="Porins"/>
    <property type="match status" value="1"/>
</dbReference>
<reference evidence="5 6" key="1">
    <citation type="submission" date="2018-03" db="EMBL/GenBank/DDBJ databases">
        <title>Genomic Encyclopedia of Archaeal and Bacterial Type Strains, Phase II (KMG-II): from individual species to whole genera.</title>
        <authorList>
            <person name="Goeker M."/>
        </authorList>
    </citation>
    <scope>NUCLEOTIDE SEQUENCE [LARGE SCALE GENOMIC DNA]</scope>
    <source>
        <strain evidence="5 6">DSM 100214</strain>
    </source>
</reference>
<dbReference type="GO" id="GO:0009279">
    <property type="term" value="C:cell outer membrane"/>
    <property type="evidence" value="ECO:0007669"/>
    <property type="project" value="UniProtKB-SubCell"/>
</dbReference>
<dbReference type="EMBL" id="QICL01000040">
    <property type="protein sequence ID" value="PXV58927.1"/>
    <property type="molecule type" value="Genomic_DNA"/>
</dbReference>
<protein>
    <submittedName>
        <fullName evidence="5">TonB-linked SusC/RagA family outer membrane protein</fullName>
    </submittedName>
</protein>
<organism evidence="5 6">
    <name type="scientific">Dysgonomonas alginatilytica</name>
    <dbReference type="NCBI Taxonomy" id="1605892"/>
    <lineage>
        <taxon>Bacteria</taxon>
        <taxon>Pseudomonadati</taxon>
        <taxon>Bacteroidota</taxon>
        <taxon>Bacteroidia</taxon>
        <taxon>Bacteroidales</taxon>
        <taxon>Dysgonomonadaceae</taxon>
        <taxon>Dysgonomonas</taxon>
    </lineage>
</organism>
<evidence type="ECO:0000256" key="2">
    <source>
        <dbReference type="ARBA" id="ARBA00023136"/>
    </source>
</evidence>
<keyword evidence="3" id="KW-0998">Cell outer membrane</keyword>
<dbReference type="AlphaFoldDB" id="A0A2V3PI18"/>
<dbReference type="InterPro" id="IPR036942">
    <property type="entry name" value="Beta-barrel_TonB_sf"/>
</dbReference>
<dbReference type="InterPro" id="IPR023996">
    <property type="entry name" value="TonB-dep_OMP_SusC/RagA"/>
</dbReference>
<evidence type="ECO:0000256" key="1">
    <source>
        <dbReference type="ARBA" id="ARBA00004442"/>
    </source>
</evidence>
<feature type="domain" description="TonB-dependent receptor-like beta-barrel" evidence="4">
    <location>
        <begin position="96"/>
        <end position="665"/>
    </location>
</feature>
<evidence type="ECO:0000313" key="5">
    <source>
        <dbReference type="EMBL" id="PXV58927.1"/>
    </source>
</evidence>
<dbReference type="Proteomes" id="UP000247973">
    <property type="component" value="Unassembled WGS sequence"/>
</dbReference>
<dbReference type="InterPro" id="IPR000531">
    <property type="entry name" value="Beta-barrel_TonB"/>
</dbReference>
<evidence type="ECO:0000259" key="4">
    <source>
        <dbReference type="Pfam" id="PF00593"/>
    </source>
</evidence>
<gene>
    <name evidence="5" type="ORF">CLV62_1402</name>
</gene>
<evidence type="ECO:0000256" key="3">
    <source>
        <dbReference type="ARBA" id="ARBA00023237"/>
    </source>
</evidence>
<proteinExistence type="predicted"/>